<feature type="region of interest" description="Disordered" evidence="1">
    <location>
        <begin position="1"/>
        <end position="117"/>
    </location>
</feature>
<feature type="compositionally biased region" description="Low complexity" evidence="1">
    <location>
        <begin position="14"/>
        <end position="27"/>
    </location>
</feature>
<proteinExistence type="predicted"/>
<dbReference type="EMBL" id="GDJX01010275">
    <property type="protein sequence ID" value="JAT57661.1"/>
    <property type="molecule type" value="Transcribed_RNA"/>
</dbReference>
<evidence type="ECO:0000256" key="1">
    <source>
        <dbReference type="SAM" id="MobiDB-lite"/>
    </source>
</evidence>
<feature type="non-terminal residue" evidence="2">
    <location>
        <position position="1"/>
    </location>
</feature>
<reference evidence="2" key="1">
    <citation type="submission" date="2015-07" db="EMBL/GenBank/DDBJ databases">
        <title>Transcriptome Assembly of Anthurium amnicola.</title>
        <authorList>
            <person name="Suzuki J."/>
        </authorList>
    </citation>
    <scope>NUCLEOTIDE SEQUENCE</scope>
</reference>
<sequence length="182" mass="19595">SLSLSRPHPRAILPAPAAPCRAGRAPPATLPRSWLRSPLRGSLEPAPPPLFPASATARPLALPALVGPPPSPRRVPAGPRRDSLQSAPPPPAPAACYRPRPAEPRQPRRVLPSWKPGGNPCTSLSPARLSLSLVEFQSNGCNFHNRDVPCYAVIENPFSYIYIYMCLIYAIGGKLRLMPPTL</sequence>
<evidence type="ECO:0000313" key="2">
    <source>
        <dbReference type="EMBL" id="JAT57661.1"/>
    </source>
</evidence>
<name>A0A1D1YSP4_9ARAE</name>
<accession>A0A1D1YSP4</accession>
<organism evidence="2">
    <name type="scientific">Anthurium amnicola</name>
    <dbReference type="NCBI Taxonomy" id="1678845"/>
    <lineage>
        <taxon>Eukaryota</taxon>
        <taxon>Viridiplantae</taxon>
        <taxon>Streptophyta</taxon>
        <taxon>Embryophyta</taxon>
        <taxon>Tracheophyta</taxon>
        <taxon>Spermatophyta</taxon>
        <taxon>Magnoliopsida</taxon>
        <taxon>Liliopsida</taxon>
        <taxon>Araceae</taxon>
        <taxon>Pothoideae</taxon>
        <taxon>Potheae</taxon>
        <taxon>Anthurium</taxon>
    </lineage>
</organism>
<protein>
    <submittedName>
        <fullName evidence="2">Uncharacterized protein</fullName>
    </submittedName>
</protein>
<dbReference type="AlphaFoldDB" id="A0A1D1YSP4"/>
<gene>
    <name evidence="2" type="ORF">g.72794</name>
</gene>